<comment type="caution">
    <text evidence="1">The sequence shown here is derived from an EMBL/GenBank/DDBJ whole genome shotgun (WGS) entry which is preliminary data.</text>
</comment>
<gene>
    <name evidence="1" type="ORF">KUTeg_015174</name>
</gene>
<accession>A0ABQ9ETY5</accession>
<protein>
    <submittedName>
        <fullName evidence="1">Uncharacterized protein</fullName>
    </submittedName>
</protein>
<name>A0ABQ9ETY5_TEGGR</name>
<reference evidence="1 2" key="1">
    <citation type="submission" date="2022-12" db="EMBL/GenBank/DDBJ databases">
        <title>Chromosome-level genome of Tegillarca granosa.</title>
        <authorList>
            <person name="Kim J."/>
        </authorList>
    </citation>
    <scope>NUCLEOTIDE SEQUENCE [LARGE SCALE GENOMIC DNA]</scope>
    <source>
        <strain evidence="1">Teg-2019</strain>
        <tissue evidence="1">Adductor muscle</tissue>
    </source>
</reference>
<organism evidence="1 2">
    <name type="scientific">Tegillarca granosa</name>
    <name type="common">Malaysian cockle</name>
    <name type="synonym">Anadara granosa</name>
    <dbReference type="NCBI Taxonomy" id="220873"/>
    <lineage>
        <taxon>Eukaryota</taxon>
        <taxon>Metazoa</taxon>
        <taxon>Spiralia</taxon>
        <taxon>Lophotrochozoa</taxon>
        <taxon>Mollusca</taxon>
        <taxon>Bivalvia</taxon>
        <taxon>Autobranchia</taxon>
        <taxon>Pteriomorphia</taxon>
        <taxon>Arcoida</taxon>
        <taxon>Arcoidea</taxon>
        <taxon>Arcidae</taxon>
        <taxon>Tegillarca</taxon>
    </lineage>
</organism>
<proteinExistence type="predicted"/>
<evidence type="ECO:0000313" key="2">
    <source>
        <dbReference type="Proteomes" id="UP001217089"/>
    </source>
</evidence>
<dbReference type="Proteomes" id="UP001217089">
    <property type="component" value="Unassembled WGS sequence"/>
</dbReference>
<dbReference type="EMBL" id="JARBDR010000793">
    <property type="protein sequence ID" value="KAJ8307090.1"/>
    <property type="molecule type" value="Genomic_DNA"/>
</dbReference>
<keyword evidence="2" id="KW-1185">Reference proteome</keyword>
<sequence length="126" mass="14468">MSGNNGPTEVFYPRTETKLDTGNFHTSSHNMCFDNENGSYGMGNYNYYPTMYDRIDSHNQIQPMNLVSKQQAYCHGGGNGTIYQYQNTHNYANHIQGNLYQDERPSCIKSEEKLYSYTSTVISLYT</sequence>
<evidence type="ECO:0000313" key="1">
    <source>
        <dbReference type="EMBL" id="KAJ8307090.1"/>
    </source>
</evidence>